<feature type="compositionally biased region" description="Polar residues" evidence="1">
    <location>
        <begin position="20"/>
        <end position="30"/>
    </location>
</feature>
<keyword evidence="3" id="KW-1185">Reference proteome</keyword>
<feature type="compositionally biased region" description="Low complexity" evidence="1">
    <location>
        <begin position="7"/>
        <end position="19"/>
    </location>
</feature>
<organism evidence="2 3">
    <name type="scientific">Effrenium voratum</name>
    <dbReference type="NCBI Taxonomy" id="2562239"/>
    <lineage>
        <taxon>Eukaryota</taxon>
        <taxon>Sar</taxon>
        <taxon>Alveolata</taxon>
        <taxon>Dinophyceae</taxon>
        <taxon>Suessiales</taxon>
        <taxon>Symbiodiniaceae</taxon>
        <taxon>Effrenium</taxon>
    </lineage>
</organism>
<reference evidence="2" key="1">
    <citation type="submission" date="2023-08" db="EMBL/GenBank/DDBJ databases">
        <authorList>
            <person name="Chen Y."/>
            <person name="Shah S."/>
            <person name="Dougan E. K."/>
            <person name="Thang M."/>
            <person name="Chan C."/>
        </authorList>
    </citation>
    <scope>NUCLEOTIDE SEQUENCE</scope>
</reference>
<dbReference type="AlphaFoldDB" id="A0AA36NAB2"/>
<name>A0AA36NAB2_9DINO</name>
<feature type="region of interest" description="Disordered" evidence="1">
    <location>
        <begin position="1"/>
        <end position="97"/>
    </location>
</feature>
<dbReference type="Proteomes" id="UP001178507">
    <property type="component" value="Unassembled WGS sequence"/>
</dbReference>
<accession>A0AA36NAB2</accession>
<dbReference type="EMBL" id="CAUJNA010003305">
    <property type="protein sequence ID" value="CAJ1398584.1"/>
    <property type="molecule type" value="Genomic_DNA"/>
</dbReference>
<sequence length="147" mass="15974">MGRGLEKSGSGLDKSGSDLARQNSSVSGISNVPAEEPEEEWETMSQLQQKITDQRLAFQEQQKQERAAARAARKAAAKKALRKKLRDPPPGQAFRRPCAMPQELGEFQRLPVQCSQPSGSSSRVALTACLWTHGSGGPGTWSRSMPP</sequence>
<evidence type="ECO:0000256" key="1">
    <source>
        <dbReference type="SAM" id="MobiDB-lite"/>
    </source>
</evidence>
<evidence type="ECO:0000313" key="2">
    <source>
        <dbReference type="EMBL" id="CAJ1398584.1"/>
    </source>
</evidence>
<proteinExistence type="predicted"/>
<comment type="caution">
    <text evidence="2">The sequence shown here is derived from an EMBL/GenBank/DDBJ whole genome shotgun (WGS) entry which is preliminary data.</text>
</comment>
<evidence type="ECO:0000313" key="3">
    <source>
        <dbReference type="Proteomes" id="UP001178507"/>
    </source>
</evidence>
<feature type="compositionally biased region" description="Basic residues" evidence="1">
    <location>
        <begin position="71"/>
        <end position="85"/>
    </location>
</feature>
<gene>
    <name evidence="2" type="ORF">EVOR1521_LOCUS22342</name>
</gene>
<protein>
    <submittedName>
        <fullName evidence="2">Uncharacterized protein</fullName>
    </submittedName>
</protein>